<dbReference type="Proteomes" id="UP001143910">
    <property type="component" value="Unassembled WGS sequence"/>
</dbReference>
<evidence type="ECO:0000313" key="1">
    <source>
        <dbReference type="EMBL" id="KAJ2982510.1"/>
    </source>
</evidence>
<organism evidence="1 2">
    <name type="scientific">Zarea fungicola</name>
    <dbReference type="NCBI Taxonomy" id="93591"/>
    <lineage>
        <taxon>Eukaryota</taxon>
        <taxon>Fungi</taxon>
        <taxon>Dikarya</taxon>
        <taxon>Ascomycota</taxon>
        <taxon>Pezizomycotina</taxon>
        <taxon>Sordariomycetes</taxon>
        <taxon>Hypocreomycetidae</taxon>
        <taxon>Hypocreales</taxon>
        <taxon>Cordycipitaceae</taxon>
        <taxon>Zarea</taxon>
    </lineage>
</organism>
<evidence type="ECO:0000313" key="2">
    <source>
        <dbReference type="Proteomes" id="UP001143910"/>
    </source>
</evidence>
<reference evidence="1" key="1">
    <citation type="submission" date="2022-08" db="EMBL/GenBank/DDBJ databases">
        <title>Genome Sequence of Lecanicillium fungicola.</title>
        <authorList>
            <person name="Buettner E."/>
        </authorList>
    </citation>
    <scope>NUCLEOTIDE SEQUENCE</scope>
    <source>
        <strain evidence="1">Babe33</strain>
    </source>
</reference>
<gene>
    <name evidence="1" type="ORF">NQ176_g1338</name>
</gene>
<proteinExistence type="predicted"/>
<protein>
    <submittedName>
        <fullName evidence="1">Uncharacterized protein</fullName>
    </submittedName>
</protein>
<accession>A0ACC1NU96</accession>
<sequence>MAPPFPSWTKIWHTEPYPSISPTRPGLSARGRVVVVTGGGTGIGAAIVGAFATAGSTKIAIISRNKSNLDDTKARVELDHPGVSVLAVAADVTKELEVGRAFADIEQAFGKVDVFVNNSGYISDTVALGESESGDWWQAHEVNVLGSFLAFKGFHAHASPKAFVLNITSAIAHMPAIPAGVSAYASSKAGSTKLFDYIAAEYPQYHVVNIQPGVVASDVNRKSKIAALDHVDLPGHFAVWLTSGEAEFLRGKFVFANWDVEELKARQAEIIGTEALVIGLNGVSFANWAGL</sequence>
<keyword evidence="2" id="KW-1185">Reference proteome</keyword>
<name>A0ACC1NU96_9HYPO</name>
<comment type="caution">
    <text evidence="1">The sequence shown here is derived from an EMBL/GenBank/DDBJ whole genome shotgun (WGS) entry which is preliminary data.</text>
</comment>
<dbReference type="EMBL" id="JANJQO010000072">
    <property type="protein sequence ID" value="KAJ2982510.1"/>
    <property type="molecule type" value="Genomic_DNA"/>
</dbReference>